<dbReference type="EMBL" id="CP082276">
    <property type="protein sequence ID" value="USH04786.1"/>
    <property type="molecule type" value="Genomic_DNA"/>
</dbReference>
<proteinExistence type="predicted"/>
<dbReference type="RefSeq" id="WP_251880948.1">
    <property type="nucleotide sequence ID" value="NZ_CP082276.1"/>
</dbReference>
<dbReference type="Proteomes" id="UP001056255">
    <property type="component" value="Chromosome II"/>
</dbReference>
<reference evidence="1" key="1">
    <citation type="submission" date="2021-08" db="EMBL/GenBank/DDBJ databases">
        <authorList>
            <person name="Sakaguchi M."/>
            <person name="Kikuchi T."/>
            <person name="Urbanczyk H."/>
        </authorList>
    </citation>
    <scope>NUCLEOTIDE SEQUENCE</scope>
    <source>
        <strain evidence="1">020920N</strain>
    </source>
</reference>
<protein>
    <submittedName>
        <fullName evidence="1">Uncharacterized protein</fullName>
    </submittedName>
</protein>
<organism evidence="1 2">
    <name type="scientific">Grimontia kaedaensis</name>
    <dbReference type="NCBI Taxonomy" id="2872157"/>
    <lineage>
        <taxon>Bacteria</taxon>
        <taxon>Pseudomonadati</taxon>
        <taxon>Pseudomonadota</taxon>
        <taxon>Gammaproteobacteria</taxon>
        <taxon>Vibrionales</taxon>
        <taxon>Vibrionaceae</taxon>
        <taxon>Grimontia</taxon>
    </lineage>
</organism>
<evidence type="ECO:0000313" key="1">
    <source>
        <dbReference type="EMBL" id="USH04786.1"/>
    </source>
</evidence>
<accession>A0ABY4X0L5</accession>
<name>A0ABY4X0L5_9GAMM</name>
<sequence length="122" mass="13657">MIVKNVDFKFSTWVHDDKEVMFRYSNSGAAVFSQSHRLIVAMEYLPSGHLDAKVLGLDGNIVTSITPSEEDISYQYIVAHPSSKSGIAVVASYSELVGHFQDWHFEVNLDDFSIGNRLTPAY</sequence>
<gene>
    <name evidence="1" type="ORF">K6Q96_24080</name>
</gene>
<evidence type="ECO:0000313" key="2">
    <source>
        <dbReference type="Proteomes" id="UP001056255"/>
    </source>
</evidence>
<keyword evidence="2" id="KW-1185">Reference proteome</keyword>